<dbReference type="Proteomes" id="UP000325313">
    <property type="component" value="Unassembled WGS sequence"/>
</dbReference>
<protein>
    <submittedName>
        <fullName evidence="1">Uncharacterized protein</fullName>
    </submittedName>
</protein>
<comment type="caution">
    <text evidence="1">The sequence shown here is derived from an EMBL/GenBank/DDBJ whole genome shotgun (WGS) entry which is preliminary data.</text>
</comment>
<dbReference type="EMBL" id="VDEP01000312">
    <property type="protein sequence ID" value="KAA1105165.1"/>
    <property type="molecule type" value="Genomic_DNA"/>
</dbReference>
<evidence type="ECO:0000313" key="2">
    <source>
        <dbReference type="Proteomes" id="UP000325313"/>
    </source>
</evidence>
<evidence type="ECO:0000313" key="1">
    <source>
        <dbReference type="EMBL" id="KAA1105165.1"/>
    </source>
</evidence>
<sequence length="118" mass="13296">MRGYSERQSSIGIVLDYRMGASFNKEYMIYSSVIGLCLMKHLTSSINQYICSSTETQLRDEFDLKRLFNMPDIEFRQSSRTSKAVFVGLLNIICMNPVFPSWGDPSATADSSSTCAHT</sequence>
<dbReference type="AlphaFoldDB" id="A0A5B0PTQ7"/>
<organism evidence="1 2">
    <name type="scientific">Puccinia graminis f. sp. tritici</name>
    <dbReference type="NCBI Taxonomy" id="56615"/>
    <lineage>
        <taxon>Eukaryota</taxon>
        <taxon>Fungi</taxon>
        <taxon>Dikarya</taxon>
        <taxon>Basidiomycota</taxon>
        <taxon>Pucciniomycotina</taxon>
        <taxon>Pucciniomycetes</taxon>
        <taxon>Pucciniales</taxon>
        <taxon>Pucciniaceae</taxon>
        <taxon>Puccinia</taxon>
    </lineage>
</organism>
<name>A0A5B0PTQ7_PUCGR</name>
<proteinExistence type="predicted"/>
<reference evidence="1 2" key="1">
    <citation type="submission" date="2019-05" db="EMBL/GenBank/DDBJ databases">
        <title>Emergence of the Ug99 lineage of the wheat stem rust pathogen through somatic hybridization.</title>
        <authorList>
            <person name="Li F."/>
            <person name="Upadhyaya N.M."/>
            <person name="Sperschneider J."/>
            <person name="Matny O."/>
            <person name="Nguyen-Phuc H."/>
            <person name="Mago R."/>
            <person name="Raley C."/>
            <person name="Miller M.E."/>
            <person name="Silverstein K.A.T."/>
            <person name="Henningsen E."/>
            <person name="Hirsch C.D."/>
            <person name="Visser B."/>
            <person name="Pretorius Z.A."/>
            <person name="Steffenson B.J."/>
            <person name="Schwessinger B."/>
            <person name="Dodds P.N."/>
            <person name="Figueroa M."/>
        </authorList>
    </citation>
    <scope>NUCLEOTIDE SEQUENCE [LARGE SCALE GENOMIC DNA]</scope>
    <source>
        <strain evidence="1 2">Ug99</strain>
    </source>
</reference>
<accession>A0A5B0PTQ7</accession>
<gene>
    <name evidence="1" type="ORF">PGTUg99_020515</name>
</gene>